<dbReference type="Gene3D" id="3.30.1490.20">
    <property type="entry name" value="ATP-grasp fold, A domain"/>
    <property type="match status" value="1"/>
</dbReference>
<keyword evidence="4" id="KW-1185">Reference proteome</keyword>
<dbReference type="Pfam" id="PF02655">
    <property type="entry name" value="ATP-grasp_3"/>
    <property type="match status" value="1"/>
</dbReference>
<dbReference type="AlphaFoldDB" id="A0A8J8MI41"/>
<dbReference type="NCBIfam" id="NF009402">
    <property type="entry name" value="PRK12767.1-1"/>
    <property type="match status" value="1"/>
</dbReference>
<dbReference type="Pfam" id="PF21360">
    <property type="entry name" value="PylC-like_N"/>
    <property type="match status" value="1"/>
</dbReference>
<sequence>MKILVTGAGAVLGQAIIKSLKSSHIDLTIVAVDPSPLAVGLYWADKHYLVPMAVEPRYMDEVYKILQIEKPDVLFIGTDVELLIYAQYKKEIERTFGTKVIVSDTSVIEIADDKWLTYNFLKNNGLDYPESCLPGGEIELVKKVGFPLIVKPRVGARAVSVKKVNTIKALEAAIKDVKNPIIQECVGTDDSEYTAGVLVFNDMAKSSIIMRRDLRDGNTFRAYAEPYSPLNKYVEKVAEKLKPYGPVNLQFRISGRKVKIFEINSRFSGTTHFRTLSNVNEVEMCLNHIFYHKDITQVMINPLTVLRYYDEIIIPNNHYMTRVKGVS</sequence>
<dbReference type="SUPFAM" id="SSF56059">
    <property type="entry name" value="Glutathione synthetase ATP-binding domain-like"/>
    <property type="match status" value="1"/>
</dbReference>
<evidence type="ECO:0000256" key="1">
    <source>
        <dbReference type="PROSITE-ProRule" id="PRU00409"/>
    </source>
</evidence>
<dbReference type="InterPro" id="IPR013815">
    <property type="entry name" value="ATP_grasp_subdomain_1"/>
</dbReference>
<dbReference type="GO" id="GO:0046872">
    <property type="term" value="F:metal ion binding"/>
    <property type="evidence" value="ECO:0007669"/>
    <property type="project" value="InterPro"/>
</dbReference>
<keyword evidence="1" id="KW-0547">Nucleotide-binding</keyword>
<dbReference type="Gene3D" id="3.30.470.20">
    <property type="entry name" value="ATP-grasp fold, B domain"/>
    <property type="match status" value="1"/>
</dbReference>
<dbReference type="GO" id="GO:0005524">
    <property type="term" value="F:ATP binding"/>
    <property type="evidence" value="ECO:0007669"/>
    <property type="project" value="UniProtKB-UniRule"/>
</dbReference>
<organism evidence="3 4">
    <name type="scientific">Vallitalea pronyensis</name>
    <dbReference type="NCBI Taxonomy" id="1348613"/>
    <lineage>
        <taxon>Bacteria</taxon>
        <taxon>Bacillati</taxon>
        <taxon>Bacillota</taxon>
        <taxon>Clostridia</taxon>
        <taxon>Lachnospirales</taxon>
        <taxon>Vallitaleaceae</taxon>
        <taxon>Vallitalea</taxon>
    </lineage>
</organism>
<evidence type="ECO:0000313" key="4">
    <source>
        <dbReference type="Proteomes" id="UP000683246"/>
    </source>
</evidence>
<feature type="domain" description="ATP-grasp" evidence="2">
    <location>
        <begin position="118"/>
        <end position="290"/>
    </location>
</feature>
<dbReference type="KEGG" id="vpy:HZI73_06390"/>
<name>A0A8J8MI41_9FIRM</name>
<dbReference type="PROSITE" id="PS50975">
    <property type="entry name" value="ATP_GRASP"/>
    <property type="match status" value="1"/>
</dbReference>
<evidence type="ECO:0000259" key="2">
    <source>
        <dbReference type="PROSITE" id="PS50975"/>
    </source>
</evidence>
<dbReference type="EMBL" id="CP058649">
    <property type="protein sequence ID" value="QUI21951.1"/>
    <property type="molecule type" value="Genomic_DNA"/>
</dbReference>
<dbReference type="RefSeq" id="WP_212697422.1">
    <property type="nucleotide sequence ID" value="NZ_CP058649.1"/>
</dbReference>
<dbReference type="Gene3D" id="3.40.50.20">
    <property type="match status" value="1"/>
</dbReference>
<gene>
    <name evidence="3" type="ORF">HZI73_06390</name>
</gene>
<evidence type="ECO:0000313" key="3">
    <source>
        <dbReference type="EMBL" id="QUI21951.1"/>
    </source>
</evidence>
<dbReference type="InterPro" id="IPR003806">
    <property type="entry name" value="ATP-grasp_PylC-type"/>
</dbReference>
<keyword evidence="1" id="KW-0067">ATP-binding</keyword>
<reference evidence="3" key="1">
    <citation type="submission" date="2020-07" db="EMBL/GenBank/DDBJ databases">
        <title>Vallitalea pronyensis genome.</title>
        <authorList>
            <person name="Postec A."/>
        </authorList>
    </citation>
    <scope>NUCLEOTIDE SEQUENCE</scope>
    <source>
        <strain evidence="3">FatNI3</strain>
    </source>
</reference>
<accession>A0A8J8MI41</accession>
<dbReference type="InterPro" id="IPR048764">
    <property type="entry name" value="PylC_N"/>
</dbReference>
<proteinExistence type="predicted"/>
<dbReference type="InterPro" id="IPR011761">
    <property type="entry name" value="ATP-grasp"/>
</dbReference>
<protein>
    <submittedName>
        <fullName evidence="3">ATP-grasp domain-containing protein</fullName>
    </submittedName>
</protein>
<dbReference type="Proteomes" id="UP000683246">
    <property type="component" value="Chromosome"/>
</dbReference>